<organism evidence="1 2">
    <name type="scientific">Oryza meyeriana var. granulata</name>
    <dbReference type="NCBI Taxonomy" id="110450"/>
    <lineage>
        <taxon>Eukaryota</taxon>
        <taxon>Viridiplantae</taxon>
        <taxon>Streptophyta</taxon>
        <taxon>Embryophyta</taxon>
        <taxon>Tracheophyta</taxon>
        <taxon>Spermatophyta</taxon>
        <taxon>Magnoliopsida</taxon>
        <taxon>Liliopsida</taxon>
        <taxon>Poales</taxon>
        <taxon>Poaceae</taxon>
        <taxon>BOP clade</taxon>
        <taxon>Oryzoideae</taxon>
        <taxon>Oryzeae</taxon>
        <taxon>Oryzinae</taxon>
        <taxon>Oryza</taxon>
        <taxon>Oryza meyeriana</taxon>
    </lineage>
</organism>
<name>A0A6G1DW33_9ORYZ</name>
<dbReference type="AlphaFoldDB" id="A0A6G1DW33"/>
<dbReference type="EMBL" id="SPHZ02000006">
    <property type="protein sequence ID" value="KAF0915883.1"/>
    <property type="molecule type" value="Genomic_DNA"/>
</dbReference>
<sequence length="72" mass="7623">MSAKSYSGFRCSVVMCSGQVLVVARPGACLTTLSNGRPVTLLGGCLATLIDGRGFHPAHSGEEWKVDRIPPY</sequence>
<gene>
    <name evidence="1" type="ORF">E2562_039502</name>
</gene>
<reference evidence="1 2" key="1">
    <citation type="submission" date="2019-11" db="EMBL/GenBank/DDBJ databases">
        <title>Whole genome sequence of Oryza granulata.</title>
        <authorList>
            <person name="Li W."/>
        </authorList>
    </citation>
    <scope>NUCLEOTIDE SEQUENCE [LARGE SCALE GENOMIC DNA]</scope>
    <source>
        <strain evidence="2">cv. Menghai</strain>
        <tissue evidence="1">Leaf</tissue>
    </source>
</reference>
<protein>
    <submittedName>
        <fullName evidence="1">Uncharacterized protein</fullName>
    </submittedName>
</protein>
<accession>A0A6G1DW33</accession>
<dbReference type="Proteomes" id="UP000479710">
    <property type="component" value="Unassembled WGS sequence"/>
</dbReference>
<comment type="caution">
    <text evidence="1">The sequence shown here is derived from an EMBL/GenBank/DDBJ whole genome shotgun (WGS) entry which is preliminary data.</text>
</comment>
<evidence type="ECO:0000313" key="2">
    <source>
        <dbReference type="Proteomes" id="UP000479710"/>
    </source>
</evidence>
<proteinExistence type="predicted"/>
<evidence type="ECO:0000313" key="1">
    <source>
        <dbReference type="EMBL" id="KAF0915883.1"/>
    </source>
</evidence>
<keyword evidence="2" id="KW-1185">Reference proteome</keyword>